<dbReference type="InterPro" id="IPR029058">
    <property type="entry name" value="AB_hydrolase_fold"/>
</dbReference>
<dbReference type="Proteomes" id="UP000295124">
    <property type="component" value="Unassembled WGS sequence"/>
</dbReference>
<dbReference type="RefSeq" id="WP_132178149.1">
    <property type="nucleotide sequence ID" value="NZ_SMKX01000318.1"/>
</dbReference>
<comment type="caution">
    <text evidence="1">The sequence shown here is derived from an EMBL/GenBank/DDBJ whole genome shotgun (WGS) entry which is preliminary data.</text>
</comment>
<sequence length="185" mass="19826">MISREAIIVPGGQFGPFAPLLMFCGDAAERRDAALTPVWWHEPDGLLTLTPEERGPWVLDQVERAVPLLRSAERPDTLLVGKSLGTHAATLAAELGLPAIWLTPVLTSDWVVSALRRSTAPFLLVGGTADPLWVPDLARELTPYVVEVDGADHGMYVPGPLAASTAVLGQVATAAEKFLDDVIWT</sequence>
<accession>A0A4R4YAS4</accession>
<organism evidence="1 2">
    <name type="scientific">Kribbella antibiotica</name>
    <dbReference type="NCBI Taxonomy" id="190195"/>
    <lineage>
        <taxon>Bacteria</taxon>
        <taxon>Bacillati</taxon>
        <taxon>Actinomycetota</taxon>
        <taxon>Actinomycetes</taxon>
        <taxon>Propionibacteriales</taxon>
        <taxon>Kribbellaceae</taxon>
        <taxon>Kribbella</taxon>
    </lineage>
</organism>
<evidence type="ECO:0000313" key="2">
    <source>
        <dbReference type="Proteomes" id="UP000295124"/>
    </source>
</evidence>
<protein>
    <submittedName>
        <fullName evidence="1">Alpha/beta hydrolase</fullName>
    </submittedName>
</protein>
<dbReference type="GO" id="GO:0016787">
    <property type="term" value="F:hydrolase activity"/>
    <property type="evidence" value="ECO:0007669"/>
    <property type="project" value="UniProtKB-KW"/>
</dbReference>
<reference evidence="1 2" key="1">
    <citation type="submission" date="2019-03" db="EMBL/GenBank/DDBJ databases">
        <title>Draft genome sequences of novel Actinobacteria.</title>
        <authorList>
            <person name="Sahin N."/>
            <person name="Ay H."/>
            <person name="Saygin H."/>
        </authorList>
    </citation>
    <scope>NUCLEOTIDE SEQUENCE [LARGE SCALE GENOMIC DNA]</scope>
    <source>
        <strain evidence="1 2">JCM 13523</strain>
    </source>
</reference>
<name>A0A4R4YAS4_9ACTN</name>
<dbReference type="AlphaFoldDB" id="A0A4R4YAS4"/>
<dbReference type="EMBL" id="SMKX01000318">
    <property type="protein sequence ID" value="TDD41526.1"/>
    <property type="molecule type" value="Genomic_DNA"/>
</dbReference>
<dbReference type="OrthoDB" id="70765at2"/>
<evidence type="ECO:0000313" key="1">
    <source>
        <dbReference type="EMBL" id="TDD41526.1"/>
    </source>
</evidence>
<gene>
    <name evidence="1" type="ORF">E1263_42450</name>
</gene>
<dbReference type="SUPFAM" id="SSF53474">
    <property type="entry name" value="alpha/beta-Hydrolases"/>
    <property type="match status" value="1"/>
</dbReference>
<proteinExistence type="predicted"/>
<dbReference type="Gene3D" id="3.40.50.1820">
    <property type="entry name" value="alpha/beta hydrolase"/>
    <property type="match status" value="1"/>
</dbReference>
<keyword evidence="1" id="KW-0378">Hydrolase</keyword>
<keyword evidence="2" id="KW-1185">Reference proteome</keyword>